<dbReference type="EMBL" id="KV007909">
    <property type="protein sequence ID" value="KZV30716.1"/>
    <property type="molecule type" value="Genomic_DNA"/>
</dbReference>
<dbReference type="Proteomes" id="UP000250235">
    <property type="component" value="Unassembled WGS sequence"/>
</dbReference>
<keyword evidence="3" id="KW-1185">Reference proteome</keyword>
<organism evidence="2 3">
    <name type="scientific">Dorcoceras hygrometricum</name>
    <dbReference type="NCBI Taxonomy" id="472368"/>
    <lineage>
        <taxon>Eukaryota</taxon>
        <taxon>Viridiplantae</taxon>
        <taxon>Streptophyta</taxon>
        <taxon>Embryophyta</taxon>
        <taxon>Tracheophyta</taxon>
        <taxon>Spermatophyta</taxon>
        <taxon>Magnoliopsida</taxon>
        <taxon>eudicotyledons</taxon>
        <taxon>Gunneridae</taxon>
        <taxon>Pentapetalae</taxon>
        <taxon>asterids</taxon>
        <taxon>lamiids</taxon>
        <taxon>Lamiales</taxon>
        <taxon>Gesneriaceae</taxon>
        <taxon>Didymocarpoideae</taxon>
        <taxon>Trichosporeae</taxon>
        <taxon>Loxocarpinae</taxon>
        <taxon>Dorcoceras</taxon>
    </lineage>
</organism>
<accession>A0A2Z7BFH8</accession>
<evidence type="ECO:0000313" key="3">
    <source>
        <dbReference type="Proteomes" id="UP000250235"/>
    </source>
</evidence>
<protein>
    <submittedName>
        <fullName evidence="2">Uncharacterized protein</fullName>
    </submittedName>
</protein>
<evidence type="ECO:0000313" key="2">
    <source>
        <dbReference type="EMBL" id="KZV30716.1"/>
    </source>
</evidence>
<sequence length="120" mass="13161">MPTAVTPQDFTEPLAHLRALVNQISTERVQMRNDSEKLQDMILMEIRSLEKKLGELVAYINQGGNEKKGEGGSSSRETQPPPVIVEADLVLAVETVGVVLQVEDSIEVVDTESQEELDTG</sequence>
<name>A0A2Z7BFH8_9LAMI</name>
<reference evidence="2 3" key="1">
    <citation type="journal article" date="2015" name="Proc. Natl. Acad. Sci. U.S.A.">
        <title>The resurrection genome of Boea hygrometrica: A blueprint for survival of dehydration.</title>
        <authorList>
            <person name="Xiao L."/>
            <person name="Yang G."/>
            <person name="Zhang L."/>
            <person name="Yang X."/>
            <person name="Zhao S."/>
            <person name="Ji Z."/>
            <person name="Zhou Q."/>
            <person name="Hu M."/>
            <person name="Wang Y."/>
            <person name="Chen M."/>
            <person name="Xu Y."/>
            <person name="Jin H."/>
            <person name="Xiao X."/>
            <person name="Hu G."/>
            <person name="Bao F."/>
            <person name="Hu Y."/>
            <person name="Wan P."/>
            <person name="Li L."/>
            <person name="Deng X."/>
            <person name="Kuang T."/>
            <person name="Xiang C."/>
            <person name="Zhu J.K."/>
            <person name="Oliver M.J."/>
            <person name="He Y."/>
        </authorList>
    </citation>
    <scope>NUCLEOTIDE SEQUENCE [LARGE SCALE GENOMIC DNA]</scope>
    <source>
        <strain evidence="3">cv. XS01</strain>
    </source>
</reference>
<dbReference type="AlphaFoldDB" id="A0A2Z7BFH8"/>
<evidence type="ECO:0000256" key="1">
    <source>
        <dbReference type="SAM" id="MobiDB-lite"/>
    </source>
</evidence>
<feature type="region of interest" description="Disordered" evidence="1">
    <location>
        <begin position="63"/>
        <end position="82"/>
    </location>
</feature>
<gene>
    <name evidence="2" type="ORF">F511_06974</name>
</gene>
<proteinExistence type="predicted"/>